<proteinExistence type="predicted"/>
<dbReference type="AlphaFoldDB" id="A0A0E9S938"/>
<name>A0A0E9S938_ANGAN</name>
<sequence length="31" mass="3783">MYAKRHEFVSQQLVMKERRKKSVQYQGSVKI</sequence>
<evidence type="ECO:0000313" key="1">
    <source>
        <dbReference type="EMBL" id="JAH37048.1"/>
    </source>
</evidence>
<accession>A0A0E9S938</accession>
<dbReference type="EMBL" id="GBXM01071529">
    <property type="protein sequence ID" value="JAH37048.1"/>
    <property type="molecule type" value="Transcribed_RNA"/>
</dbReference>
<protein>
    <submittedName>
        <fullName evidence="1">Uncharacterized protein</fullName>
    </submittedName>
</protein>
<reference evidence="1" key="1">
    <citation type="submission" date="2014-11" db="EMBL/GenBank/DDBJ databases">
        <authorList>
            <person name="Amaro Gonzalez C."/>
        </authorList>
    </citation>
    <scope>NUCLEOTIDE SEQUENCE</scope>
</reference>
<reference evidence="1" key="2">
    <citation type="journal article" date="2015" name="Fish Shellfish Immunol.">
        <title>Early steps in the European eel (Anguilla anguilla)-Vibrio vulnificus interaction in the gills: Role of the RtxA13 toxin.</title>
        <authorList>
            <person name="Callol A."/>
            <person name="Pajuelo D."/>
            <person name="Ebbesson L."/>
            <person name="Teles M."/>
            <person name="MacKenzie S."/>
            <person name="Amaro C."/>
        </authorList>
    </citation>
    <scope>NUCLEOTIDE SEQUENCE</scope>
</reference>
<organism evidence="1">
    <name type="scientific">Anguilla anguilla</name>
    <name type="common">European freshwater eel</name>
    <name type="synonym">Muraena anguilla</name>
    <dbReference type="NCBI Taxonomy" id="7936"/>
    <lineage>
        <taxon>Eukaryota</taxon>
        <taxon>Metazoa</taxon>
        <taxon>Chordata</taxon>
        <taxon>Craniata</taxon>
        <taxon>Vertebrata</taxon>
        <taxon>Euteleostomi</taxon>
        <taxon>Actinopterygii</taxon>
        <taxon>Neopterygii</taxon>
        <taxon>Teleostei</taxon>
        <taxon>Anguilliformes</taxon>
        <taxon>Anguillidae</taxon>
        <taxon>Anguilla</taxon>
    </lineage>
</organism>